<dbReference type="OrthoDB" id="230260at2"/>
<dbReference type="RefSeq" id="WP_090069735.1">
    <property type="nucleotide sequence ID" value="NZ_FOVR01000002.1"/>
</dbReference>
<evidence type="ECO:0000313" key="12">
    <source>
        <dbReference type="Proteomes" id="UP000199236"/>
    </source>
</evidence>
<evidence type="ECO:0000256" key="8">
    <source>
        <dbReference type="SAM" id="Phobius"/>
    </source>
</evidence>
<dbReference type="Pfam" id="PF13807">
    <property type="entry name" value="GNVR"/>
    <property type="match status" value="1"/>
</dbReference>
<dbReference type="Proteomes" id="UP000199236">
    <property type="component" value="Unassembled WGS sequence"/>
</dbReference>
<dbReference type="AlphaFoldDB" id="A0A1I5CVQ2"/>
<keyword evidence="4 8" id="KW-1133">Transmembrane helix</keyword>
<feature type="coiled-coil region" evidence="6">
    <location>
        <begin position="371"/>
        <end position="429"/>
    </location>
</feature>
<dbReference type="GO" id="GO:0005886">
    <property type="term" value="C:plasma membrane"/>
    <property type="evidence" value="ECO:0007669"/>
    <property type="project" value="UniProtKB-SubCell"/>
</dbReference>
<proteinExistence type="predicted"/>
<feature type="domain" description="Tyrosine-protein kinase G-rich" evidence="10">
    <location>
        <begin position="409"/>
        <end position="483"/>
    </location>
</feature>
<evidence type="ECO:0000256" key="7">
    <source>
        <dbReference type="SAM" id="MobiDB-lite"/>
    </source>
</evidence>
<feature type="region of interest" description="Disordered" evidence="7">
    <location>
        <begin position="1"/>
        <end position="57"/>
    </location>
</feature>
<feature type="transmembrane region" description="Helical" evidence="8">
    <location>
        <begin position="463"/>
        <end position="486"/>
    </location>
</feature>
<dbReference type="PANTHER" id="PTHR32309:SF13">
    <property type="entry name" value="FERRIC ENTEROBACTIN TRANSPORT PROTEIN FEPE"/>
    <property type="match status" value="1"/>
</dbReference>
<comment type="subcellular location">
    <subcellularLocation>
        <location evidence="1">Cell membrane</location>
        <topology evidence="1">Multi-pass membrane protein</topology>
    </subcellularLocation>
</comment>
<evidence type="ECO:0000313" key="11">
    <source>
        <dbReference type="EMBL" id="SFN90936.1"/>
    </source>
</evidence>
<evidence type="ECO:0000256" key="5">
    <source>
        <dbReference type="ARBA" id="ARBA00023136"/>
    </source>
</evidence>
<feature type="transmembrane region" description="Helical" evidence="8">
    <location>
        <begin position="81"/>
        <end position="102"/>
    </location>
</feature>
<sequence>MFGRKKKKSDLDWQPGVDPEAPDAVAASSAENKADRKAGKKARQKQDEPVSSIFHNNPPSSDVWSGLVHPRAILRFVRQQFFLICSIAVLVVLAGLTIFMMLPEKYSSTALILVDPRQPRVTNSDTGISGIGGDAAALTSYVQIMKSDGFLAKVVEELGVKDDPDYAKAQNETALIGMFRSNISAYRQGATYIVEVSAVSLDKTRAAKYANGVAQAFVRDQKDYRSNANEEAAQWLSGRLTLLHSNLKKSEEAVVAYRAKNGIVDAGAQGTLDNQQLTSLVSQLGTVTTELADVKARYDQARKDGVPGSARGSQAGEFANLDQLMQEQNRLRREAAELNQTLGSRHPRILANREQQTIIAGQIRQEQARLVERAKQDYETTLAKKQALEGQLADLRQRSIMLNKAKVELDNLEREAAANRNLYEQFLARYKVTDEQAQFNFNEARIVSKAPVPIKSTKPSIKLVGVALVILGLLCGFIIALIRIAFAAPEYRGFRTEQRDADRWDAGGMAMATHGSMGGAAPLPASSATSPRFGYGQSGYTSSGVPVAAAAFAAGSMAKAKDSSKGADASEQPASHKEGDEPSDKDPSVPEKDEVQTLKAPDVEEVSVTRPRSEDAIAAAPEDEGKTESTESQDGGLDEQGEAPARDEADMQADQEADLEAGPVVIQMPHGASSGNSDLPSGSELNDFFEALNDFVNEKGDGDKPSMLVTSTQPGNGLDITTDMITNFAVDEGFRPVVISLQEQPRLRQQMGGSVVSQQQNAKVEHFEAFDLIPFIGTAGFTDVEGLDLQLAQELSSLIDLCRETYGFVIVEAQQILTPNALEDLLDLVDCCLLVLESGELSPSEMDDWCEWSADTGVALIVDHTQS</sequence>
<keyword evidence="12" id="KW-1185">Reference proteome</keyword>
<evidence type="ECO:0000256" key="3">
    <source>
        <dbReference type="ARBA" id="ARBA00022692"/>
    </source>
</evidence>
<dbReference type="Pfam" id="PF02706">
    <property type="entry name" value="Wzz"/>
    <property type="match status" value="1"/>
</dbReference>
<evidence type="ECO:0000259" key="10">
    <source>
        <dbReference type="Pfam" id="PF13807"/>
    </source>
</evidence>
<feature type="domain" description="Polysaccharide chain length determinant N-terminal" evidence="9">
    <location>
        <begin position="72"/>
        <end position="158"/>
    </location>
</feature>
<organism evidence="11 12">
    <name type="scientific">Cohaesibacter marisflavi</name>
    <dbReference type="NCBI Taxonomy" id="655353"/>
    <lineage>
        <taxon>Bacteria</taxon>
        <taxon>Pseudomonadati</taxon>
        <taxon>Pseudomonadota</taxon>
        <taxon>Alphaproteobacteria</taxon>
        <taxon>Hyphomicrobiales</taxon>
        <taxon>Cohaesibacteraceae</taxon>
    </lineage>
</organism>
<evidence type="ECO:0000256" key="2">
    <source>
        <dbReference type="ARBA" id="ARBA00022475"/>
    </source>
</evidence>
<keyword evidence="2" id="KW-1003">Cell membrane</keyword>
<evidence type="ECO:0000256" key="1">
    <source>
        <dbReference type="ARBA" id="ARBA00004651"/>
    </source>
</evidence>
<evidence type="ECO:0000259" key="9">
    <source>
        <dbReference type="Pfam" id="PF02706"/>
    </source>
</evidence>
<dbReference type="InterPro" id="IPR050445">
    <property type="entry name" value="Bact_polysacc_biosynth/exp"/>
</dbReference>
<gene>
    <name evidence="11" type="ORF">SAMN04488056_102369</name>
</gene>
<dbReference type="InterPro" id="IPR032807">
    <property type="entry name" value="GNVR"/>
</dbReference>
<feature type="compositionally biased region" description="Basic and acidic residues" evidence="7">
    <location>
        <begin position="574"/>
        <end position="596"/>
    </location>
</feature>
<dbReference type="PANTHER" id="PTHR32309">
    <property type="entry name" value="TYROSINE-PROTEIN KINASE"/>
    <property type="match status" value="1"/>
</dbReference>
<accession>A0A1I5CVQ2</accession>
<protein>
    <submittedName>
        <fullName evidence="11">Uncharacterized protein involved in exopolysaccharide biosynthesis</fullName>
    </submittedName>
</protein>
<dbReference type="GO" id="GO:0004713">
    <property type="term" value="F:protein tyrosine kinase activity"/>
    <property type="evidence" value="ECO:0007669"/>
    <property type="project" value="TreeGrafter"/>
</dbReference>
<keyword evidence="6" id="KW-0175">Coiled coil</keyword>
<evidence type="ECO:0000256" key="4">
    <source>
        <dbReference type="ARBA" id="ARBA00022989"/>
    </source>
</evidence>
<dbReference type="EMBL" id="FOVR01000002">
    <property type="protein sequence ID" value="SFN90936.1"/>
    <property type="molecule type" value="Genomic_DNA"/>
</dbReference>
<dbReference type="InterPro" id="IPR003856">
    <property type="entry name" value="LPS_length_determ_N"/>
</dbReference>
<keyword evidence="5 8" id="KW-0472">Membrane</keyword>
<name>A0A1I5CVQ2_9HYPH</name>
<dbReference type="STRING" id="655353.SAMN04488056_102369"/>
<evidence type="ECO:0000256" key="6">
    <source>
        <dbReference type="SAM" id="Coils"/>
    </source>
</evidence>
<feature type="region of interest" description="Disordered" evidence="7">
    <location>
        <begin position="563"/>
        <end position="654"/>
    </location>
</feature>
<reference evidence="11 12" key="1">
    <citation type="submission" date="2016-10" db="EMBL/GenBank/DDBJ databases">
        <authorList>
            <person name="de Groot N.N."/>
        </authorList>
    </citation>
    <scope>NUCLEOTIDE SEQUENCE [LARGE SCALE GENOMIC DNA]</scope>
    <source>
        <strain evidence="11 12">CGMCC 1.9157</strain>
    </source>
</reference>
<keyword evidence="3 8" id="KW-0812">Transmembrane</keyword>